<dbReference type="PANTHER" id="PTHR34069:SF2">
    <property type="entry name" value="BETA-KETOACYL-[ACYL-CARRIER-PROTEIN] SYNTHASE III"/>
    <property type="match status" value="1"/>
</dbReference>
<dbReference type="AlphaFoldDB" id="A0A4Q7J4U6"/>
<evidence type="ECO:0000256" key="1">
    <source>
        <dbReference type="ARBA" id="ARBA00022679"/>
    </source>
</evidence>
<feature type="domain" description="Beta-ketoacyl-[acyl-carrier-protein] synthase III N-terminal" evidence="4">
    <location>
        <begin position="108"/>
        <end position="182"/>
    </location>
</feature>
<dbReference type="GO" id="GO:0006633">
    <property type="term" value="P:fatty acid biosynthetic process"/>
    <property type="evidence" value="ECO:0007669"/>
    <property type="project" value="InterPro"/>
</dbReference>
<dbReference type="Pfam" id="PF08541">
    <property type="entry name" value="ACP_syn_III_C"/>
    <property type="match status" value="1"/>
</dbReference>
<protein>
    <submittedName>
        <fullName evidence="5">3-oxoacyl-ACP synthase</fullName>
    </submittedName>
</protein>
<sequence>MRTSGVRLSGLGVYLPPAETVEDAVRRGLYPAVEAELHQLGGAAVAGDVPAFEMALSAAKEAFGRSGRSPSEVDLLLYATTWHQGPEGWLPHSYLQRHLTGGDLLATEIRQGCNGIFSALELASSYLLADPARGGALVVAADNYGTPRMDRWRLGPGYIAGDAATALVLTTGEEGFARLLSVYSATVPEAEALHRGDTPLFPPSITTGGTVSFAQRGEQHRRAAISDGTAAMAKLQDLFPSVVRHALDEASIGLADVTRVAFMTTSREIVEQRCMVPLGLPMSKSTWDFGRTVGHCGASDQLLALNHLLTTGQLEPGDHVLMLASGPGVVVSCAVVQITGIPSWATPKRGTTA</sequence>
<dbReference type="InterPro" id="IPR016039">
    <property type="entry name" value="Thiolase-like"/>
</dbReference>
<dbReference type="Proteomes" id="UP000292003">
    <property type="component" value="Unassembled WGS sequence"/>
</dbReference>
<reference evidence="5 6" key="1">
    <citation type="submission" date="2019-02" db="EMBL/GenBank/DDBJ databases">
        <title>Draft genome sequence of Amycolatopsis sp. 8-3EHSu isolated from roots of Suaeda maritima.</title>
        <authorList>
            <person name="Duangmal K."/>
            <person name="Chantavorakit T."/>
        </authorList>
    </citation>
    <scope>NUCLEOTIDE SEQUENCE [LARGE SCALE GENOMIC DNA]</scope>
    <source>
        <strain evidence="5 6">8-3EHSu</strain>
    </source>
</reference>
<dbReference type="RefSeq" id="WP_130477625.1">
    <property type="nucleotide sequence ID" value="NZ_SFCC01000012.1"/>
</dbReference>
<dbReference type="GO" id="GO:0004315">
    <property type="term" value="F:3-oxoacyl-[acyl-carrier-protein] synthase activity"/>
    <property type="evidence" value="ECO:0007669"/>
    <property type="project" value="InterPro"/>
</dbReference>
<dbReference type="InterPro" id="IPR013751">
    <property type="entry name" value="ACP_syn_III_N"/>
</dbReference>
<dbReference type="InterPro" id="IPR013747">
    <property type="entry name" value="ACP_syn_III_C"/>
</dbReference>
<dbReference type="OrthoDB" id="7055207at2"/>
<keyword evidence="6" id="KW-1185">Reference proteome</keyword>
<comment type="caution">
    <text evidence="5">The sequence shown here is derived from an EMBL/GenBank/DDBJ whole genome shotgun (WGS) entry which is preliminary data.</text>
</comment>
<dbReference type="EMBL" id="SFCC01000012">
    <property type="protein sequence ID" value="RZQ61323.1"/>
    <property type="molecule type" value="Genomic_DNA"/>
</dbReference>
<dbReference type="CDD" id="cd00827">
    <property type="entry name" value="init_cond_enzymes"/>
    <property type="match status" value="1"/>
</dbReference>
<accession>A0A4Q7J4U6</accession>
<evidence type="ECO:0000259" key="4">
    <source>
        <dbReference type="Pfam" id="PF08545"/>
    </source>
</evidence>
<name>A0A4Q7J4U6_9PSEU</name>
<feature type="domain" description="Beta-ketoacyl-[acyl-carrier-protein] synthase III C-terminal" evidence="3">
    <location>
        <begin position="247"/>
        <end position="338"/>
    </location>
</feature>
<gene>
    <name evidence="5" type="ORF">EWH70_23235</name>
</gene>
<keyword evidence="1" id="KW-0808">Transferase</keyword>
<evidence type="ECO:0000313" key="6">
    <source>
        <dbReference type="Proteomes" id="UP000292003"/>
    </source>
</evidence>
<dbReference type="Gene3D" id="3.40.47.10">
    <property type="match status" value="2"/>
</dbReference>
<organism evidence="5 6">
    <name type="scientific">Amycolatopsis suaedae</name>
    <dbReference type="NCBI Taxonomy" id="2510978"/>
    <lineage>
        <taxon>Bacteria</taxon>
        <taxon>Bacillati</taxon>
        <taxon>Actinomycetota</taxon>
        <taxon>Actinomycetes</taxon>
        <taxon>Pseudonocardiales</taxon>
        <taxon>Pseudonocardiaceae</taxon>
        <taxon>Amycolatopsis</taxon>
    </lineage>
</organism>
<dbReference type="PANTHER" id="PTHR34069">
    <property type="entry name" value="3-OXOACYL-[ACYL-CARRIER-PROTEIN] SYNTHASE 3"/>
    <property type="match status" value="1"/>
</dbReference>
<keyword evidence="2" id="KW-0012">Acyltransferase</keyword>
<evidence type="ECO:0000313" key="5">
    <source>
        <dbReference type="EMBL" id="RZQ61323.1"/>
    </source>
</evidence>
<evidence type="ECO:0000259" key="3">
    <source>
        <dbReference type="Pfam" id="PF08541"/>
    </source>
</evidence>
<dbReference type="GO" id="GO:0044550">
    <property type="term" value="P:secondary metabolite biosynthetic process"/>
    <property type="evidence" value="ECO:0007669"/>
    <property type="project" value="TreeGrafter"/>
</dbReference>
<proteinExistence type="predicted"/>
<dbReference type="Pfam" id="PF08545">
    <property type="entry name" value="ACP_syn_III"/>
    <property type="match status" value="1"/>
</dbReference>
<evidence type="ECO:0000256" key="2">
    <source>
        <dbReference type="ARBA" id="ARBA00023315"/>
    </source>
</evidence>
<dbReference type="SUPFAM" id="SSF53901">
    <property type="entry name" value="Thiolase-like"/>
    <property type="match status" value="1"/>
</dbReference>